<feature type="region of interest" description="Disordered" evidence="1">
    <location>
        <begin position="1"/>
        <end position="84"/>
    </location>
</feature>
<keyword evidence="2" id="KW-0808">Transferase</keyword>
<protein>
    <submittedName>
        <fullName evidence="2">Fucosyltransferase 4 (Alpha (1,3) fucosyltransferase, myeloid-specific)</fullName>
    </submittedName>
</protein>
<comment type="caution">
    <text evidence="2">The sequence shown here is derived from an EMBL/GenBank/DDBJ whole genome shotgun (WGS) entry which is preliminary data.</text>
</comment>
<dbReference type="GO" id="GO:0016757">
    <property type="term" value="F:glycosyltransferase activity"/>
    <property type="evidence" value="ECO:0007669"/>
    <property type="project" value="UniProtKB-KW"/>
</dbReference>
<name>A0A2I0LVS7_COLLI</name>
<sequence length="84" mass="8743">MGLGGWRCPRAMWWRPSQPTSSTWPSRTPSTPTTSLRSSGETPLPPVPCPLSSALTGPTTSASSPPTPSSMSMTSPAPGCWPST</sequence>
<reference evidence="2 3" key="1">
    <citation type="journal article" date="2013" name="Science">
        <title>Genomic diversity and evolution of the head crest in the rock pigeon.</title>
        <authorList>
            <person name="Shapiro M.D."/>
            <person name="Kronenberg Z."/>
            <person name="Li C."/>
            <person name="Domyan E.T."/>
            <person name="Pan H."/>
            <person name="Campbell M."/>
            <person name="Tan H."/>
            <person name="Huff C.D."/>
            <person name="Hu H."/>
            <person name="Vickrey A.I."/>
            <person name="Nielsen S.C."/>
            <person name="Stringham S.A."/>
            <person name="Hu H."/>
            <person name="Willerslev E."/>
            <person name="Gilbert M.T."/>
            <person name="Yandell M."/>
            <person name="Zhang G."/>
            <person name="Wang J."/>
        </authorList>
    </citation>
    <scope>NUCLEOTIDE SEQUENCE [LARGE SCALE GENOMIC DNA]</scope>
    <source>
        <tissue evidence="2">Blood</tissue>
    </source>
</reference>
<accession>A0A2I0LVS7</accession>
<dbReference type="InParanoid" id="A0A2I0LVS7"/>
<evidence type="ECO:0000313" key="2">
    <source>
        <dbReference type="EMBL" id="PKK21531.1"/>
    </source>
</evidence>
<feature type="compositionally biased region" description="Low complexity" evidence="1">
    <location>
        <begin position="13"/>
        <end position="39"/>
    </location>
</feature>
<organism evidence="2 3">
    <name type="scientific">Columba livia</name>
    <name type="common">Rock dove</name>
    <dbReference type="NCBI Taxonomy" id="8932"/>
    <lineage>
        <taxon>Eukaryota</taxon>
        <taxon>Metazoa</taxon>
        <taxon>Chordata</taxon>
        <taxon>Craniata</taxon>
        <taxon>Vertebrata</taxon>
        <taxon>Euteleostomi</taxon>
        <taxon>Archelosauria</taxon>
        <taxon>Archosauria</taxon>
        <taxon>Dinosauria</taxon>
        <taxon>Saurischia</taxon>
        <taxon>Theropoda</taxon>
        <taxon>Coelurosauria</taxon>
        <taxon>Aves</taxon>
        <taxon>Neognathae</taxon>
        <taxon>Neoaves</taxon>
        <taxon>Columbimorphae</taxon>
        <taxon>Columbiformes</taxon>
        <taxon>Columbidae</taxon>
        <taxon>Columba</taxon>
    </lineage>
</organism>
<evidence type="ECO:0000313" key="3">
    <source>
        <dbReference type="Proteomes" id="UP000053872"/>
    </source>
</evidence>
<keyword evidence="2" id="KW-0328">Glycosyltransferase</keyword>
<keyword evidence="3" id="KW-1185">Reference proteome</keyword>
<evidence type="ECO:0000256" key="1">
    <source>
        <dbReference type="SAM" id="MobiDB-lite"/>
    </source>
</evidence>
<gene>
    <name evidence="2" type="primary">FUT4</name>
    <name evidence="2" type="ORF">A306_00012697</name>
</gene>
<dbReference type="Proteomes" id="UP000053872">
    <property type="component" value="Unassembled WGS sequence"/>
</dbReference>
<proteinExistence type="predicted"/>
<dbReference type="EMBL" id="AKCR02000080">
    <property type="protein sequence ID" value="PKK21531.1"/>
    <property type="molecule type" value="Genomic_DNA"/>
</dbReference>
<dbReference type="AlphaFoldDB" id="A0A2I0LVS7"/>
<feature type="compositionally biased region" description="Low complexity" evidence="1">
    <location>
        <begin position="50"/>
        <end position="78"/>
    </location>
</feature>